<organism evidence="1">
    <name type="scientific">Siphoviridae sp. ctrCv3</name>
    <dbReference type="NCBI Taxonomy" id="2827954"/>
    <lineage>
        <taxon>Viruses</taxon>
        <taxon>Duplodnaviria</taxon>
        <taxon>Heunggongvirae</taxon>
        <taxon>Uroviricota</taxon>
        <taxon>Caudoviricetes</taxon>
    </lineage>
</organism>
<evidence type="ECO:0000313" key="1">
    <source>
        <dbReference type="EMBL" id="DAF48721.1"/>
    </source>
</evidence>
<accession>A0A8S5SCQ2</accession>
<dbReference type="EMBL" id="BK032572">
    <property type="protein sequence ID" value="DAF48721.1"/>
    <property type="molecule type" value="Genomic_DNA"/>
</dbReference>
<reference evidence="1" key="1">
    <citation type="journal article" date="2021" name="Proc. Natl. Acad. Sci. U.S.A.">
        <title>A Catalog of Tens of Thousands of Viruses from Human Metagenomes Reveals Hidden Associations with Chronic Diseases.</title>
        <authorList>
            <person name="Tisza M.J."/>
            <person name="Buck C.B."/>
        </authorList>
    </citation>
    <scope>NUCLEOTIDE SEQUENCE</scope>
    <source>
        <strain evidence="1">CtrCv3</strain>
    </source>
</reference>
<proteinExistence type="predicted"/>
<protein>
    <submittedName>
        <fullName evidence="1">Uncharacterized protein</fullName>
    </submittedName>
</protein>
<sequence length="40" mass="4873">MLSFDCLNYNLDSRKSQEDFLDYLNFFLDFSFAIIYNGHR</sequence>
<name>A0A8S5SCQ2_9CAUD</name>